<proteinExistence type="predicted"/>
<evidence type="ECO:0000313" key="3">
    <source>
        <dbReference type="Proteomes" id="UP000053617"/>
    </source>
</evidence>
<dbReference type="InterPro" id="IPR027796">
    <property type="entry name" value="OTT_1508_deam-like"/>
</dbReference>
<evidence type="ECO:0000256" key="1">
    <source>
        <dbReference type="SAM" id="MobiDB-lite"/>
    </source>
</evidence>
<sequence length="647" mass="73395">MQQLREDIVVLRMLTAEPARPTRNPIVSCRQRDLPANAGRVISFQQEHEIVDNLAFLSAISDDPEKVTAIWLDEGLQPDSCTIRIAMNTRKLTHLVADFGKIARVLERADHKSEPRIGFFLRYERALIFDSVGDTDNLNDLLSIVIPMHRNRVLSRLRSVHAKTYKKADRCAILFRLRDMINGLESANRSNLAVHHVKSTTTQLVGAFADLESMPTGSVTTGKADDILLGLLHLLDNLPSARDLTEILANLTVSAGNHPQAPETVVMTITKLRKYRAACGYLVRAAKCLSVFRNISVSEVIINPHVPQLLAGSEHLLSACLKRMGLDWDKNTKQRFGIPLSEASARFRKEMERPNSKVHAEIQLLFFYEMNPHLQCPRVVCSSKSACFLCDVFIRLHGKFFAARTHGVLYPKWTIPDINRLSLPEDRRQAMDKLIREFDHVLRNEIRRNLTQPGTKRRHPSESLATLHQWKESDLAVEAKQEPRLGQLSGSTHFDRAAIPLEVEDETRVDRLIHDDSSSGAKQEASMTTSRQFPLCPTRDDKGSVSHLSELQPLLQVRSFIDLDCQQNQTAHTIRDHESRTHDLPSKYDMMSMSRSAGMGRNLHFHDLELHFEFEHPATTLQAMRSSNTPNSNCRANCKYKQSQSRK</sequence>
<dbReference type="Pfam" id="PF14441">
    <property type="entry name" value="OTT_1508_deam"/>
    <property type="match status" value="1"/>
</dbReference>
<dbReference type="HOGENOM" id="CLU_401157_0_0_1"/>
<feature type="compositionally biased region" description="Polar residues" evidence="1">
    <location>
        <begin position="518"/>
        <end position="532"/>
    </location>
</feature>
<dbReference type="Proteomes" id="UP000053617">
    <property type="component" value="Unassembled WGS sequence"/>
</dbReference>
<organism evidence="2 3">
    <name type="scientific">Rhinocladiella mackenziei CBS 650.93</name>
    <dbReference type="NCBI Taxonomy" id="1442369"/>
    <lineage>
        <taxon>Eukaryota</taxon>
        <taxon>Fungi</taxon>
        <taxon>Dikarya</taxon>
        <taxon>Ascomycota</taxon>
        <taxon>Pezizomycotina</taxon>
        <taxon>Eurotiomycetes</taxon>
        <taxon>Chaetothyriomycetidae</taxon>
        <taxon>Chaetothyriales</taxon>
        <taxon>Herpotrichiellaceae</taxon>
        <taxon>Rhinocladiella</taxon>
    </lineage>
</organism>
<keyword evidence="3" id="KW-1185">Reference proteome</keyword>
<evidence type="ECO:0000313" key="2">
    <source>
        <dbReference type="EMBL" id="KIX03376.1"/>
    </source>
</evidence>
<dbReference type="GeneID" id="25294999"/>
<dbReference type="AlphaFoldDB" id="A0A0D2IJE6"/>
<feature type="region of interest" description="Disordered" evidence="1">
    <location>
        <begin position="624"/>
        <end position="647"/>
    </location>
</feature>
<dbReference type="EMBL" id="KN847479">
    <property type="protein sequence ID" value="KIX03376.1"/>
    <property type="molecule type" value="Genomic_DNA"/>
</dbReference>
<accession>A0A0D2IJE6</accession>
<dbReference type="OrthoDB" id="4851849at2759"/>
<dbReference type="RefSeq" id="XP_013270512.1">
    <property type="nucleotide sequence ID" value="XM_013415058.1"/>
</dbReference>
<name>A0A0D2IJE6_9EURO</name>
<dbReference type="VEuPathDB" id="FungiDB:Z518_06928"/>
<feature type="region of interest" description="Disordered" evidence="1">
    <location>
        <begin position="516"/>
        <end position="541"/>
    </location>
</feature>
<gene>
    <name evidence="2" type="ORF">Z518_06928</name>
</gene>
<protein>
    <submittedName>
        <fullName evidence="2">Uncharacterized protein</fullName>
    </submittedName>
</protein>
<reference evidence="2 3" key="1">
    <citation type="submission" date="2015-01" db="EMBL/GenBank/DDBJ databases">
        <title>The Genome Sequence of Rhinocladiella mackenzie CBS 650.93.</title>
        <authorList>
            <consortium name="The Broad Institute Genomics Platform"/>
            <person name="Cuomo C."/>
            <person name="de Hoog S."/>
            <person name="Gorbushina A."/>
            <person name="Stielow B."/>
            <person name="Teixiera M."/>
            <person name="Abouelleil A."/>
            <person name="Chapman S.B."/>
            <person name="Priest M."/>
            <person name="Young S.K."/>
            <person name="Wortman J."/>
            <person name="Nusbaum C."/>
            <person name="Birren B."/>
        </authorList>
    </citation>
    <scope>NUCLEOTIDE SEQUENCE [LARGE SCALE GENOMIC DNA]</scope>
    <source>
        <strain evidence="2 3">CBS 650.93</strain>
    </source>
</reference>